<gene>
    <name evidence="1" type="ORF">CALCODRAFT_513554</name>
</gene>
<proteinExistence type="predicted"/>
<dbReference type="EMBL" id="KV424286">
    <property type="protein sequence ID" value="KZT50007.1"/>
    <property type="molecule type" value="Genomic_DNA"/>
</dbReference>
<evidence type="ECO:0000313" key="1">
    <source>
        <dbReference type="EMBL" id="KZT50007.1"/>
    </source>
</evidence>
<reference evidence="1 2" key="1">
    <citation type="journal article" date="2016" name="Mol. Biol. Evol.">
        <title>Comparative Genomics of Early-Diverging Mushroom-Forming Fungi Provides Insights into the Origins of Lignocellulose Decay Capabilities.</title>
        <authorList>
            <person name="Nagy L.G."/>
            <person name="Riley R."/>
            <person name="Tritt A."/>
            <person name="Adam C."/>
            <person name="Daum C."/>
            <person name="Floudas D."/>
            <person name="Sun H."/>
            <person name="Yadav J.S."/>
            <person name="Pangilinan J."/>
            <person name="Larsson K.H."/>
            <person name="Matsuura K."/>
            <person name="Barry K."/>
            <person name="Labutti K."/>
            <person name="Kuo R."/>
            <person name="Ohm R.A."/>
            <person name="Bhattacharya S.S."/>
            <person name="Shirouzu T."/>
            <person name="Yoshinaga Y."/>
            <person name="Martin F.M."/>
            <person name="Grigoriev I.V."/>
            <person name="Hibbett D.S."/>
        </authorList>
    </citation>
    <scope>NUCLEOTIDE SEQUENCE [LARGE SCALE GENOMIC DNA]</scope>
    <source>
        <strain evidence="1 2">HHB12733</strain>
    </source>
</reference>
<dbReference type="AlphaFoldDB" id="A0A165BZK8"/>
<dbReference type="Proteomes" id="UP000076842">
    <property type="component" value="Unassembled WGS sequence"/>
</dbReference>
<dbReference type="InParanoid" id="A0A165BZK8"/>
<keyword evidence="2" id="KW-1185">Reference proteome</keyword>
<name>A0A165BZK8_9BASI</name>
<organism evidence="1 2">
    <name type="scientific">Calocera cornea HHB12733</name>
    <dbReference type="NCBI Taxonomy" id="1353952"/>
    <lineage>
        <taxon>Eukaryota</taxon>
        <taxon>Fungi</taxon>
        <taxon>Dikarya</taxon>
        <taxon>Basidiomycota</taxon>
        <taxon>Agaricomycotina</taxon>
        <taxon>Dacrymycetes</taxon>
        <taxon>Dacrymycetales</taxon>
        <taxon>Dacrymycetaceae</taxon>
        <taxon>Calocera</taxon>
    </lineage>
</organism>
<sequence>MPSTQPSNRFYGLEAPAAAAYLYAALASLVPPSAEIPVPHSALAAQGAGVGRETAAVELLSTYARLLNDYSTLRPRSTITTGAALLPAASPVVVSVQVGTTTAEKACHFFTPFGLSNTTSDVWWKLGRRISRIQDVAAFEERVTHNIEGCTSSTVGEVFATIGDYLYSLAMRMGPASLPEASVEHVGRYVLRNYSHALRKEILTFQALAPMSIDHALDSWMPKIDLHVAEPITLLVQISKTATLFIQHQAKKAKEHGTPHEAKPWRDLLTIHNGESVAVFGPATYRQWARMLAQVLHKIHQCTAMMESGLIHARHSQSISRPCLYCFPASPCNHPGCALSCNGPFPQSDFDQSEIAYADAFEQLFPHLEVLWTMAYSLKPSNDSAVETFDIFERLLTEDSIGLGRYLQNTCCFYGSAGRTFVSCYRALPNTITRHPIVVINIDGFVQKRLGVTPTVSLFKDFLLWIRSRVNLTFTQTAILDTALRPTDSSPFTLDIHAETVLRAVRQLPGSIALCTPQCRHYDGRCDLYRQITDDSVAFSGIVVRHPRASQSAVDNL</sequence>
<accession>A0A165BZK8</accession>
<protein>
    <submittedName>
        <fullName evidence="1">Uncharacterized protein</fullName>
    </submittedName>
</protein>
<evidence type="ECO:0000313" key="2">
    <source>
        <dbReference type="Proteomes" id="UP000076842"/>
    </source>
</evidence>